<organism evidence="3 4">
    <name type="scientific">Gossypium barbadense</name>
    <name type="common">Sea Island cotton</name>
    <name type="synonym">Hibiscus barbadensis</name>
    <dbReference type="NCBI Taxonomy" id="3634"/>
    <lineage>
        <taxon>Eukaryota</taxon>
        <taxon>Viridiplantae</taxon>
        <taxon>Streptophyta</taxon>
        <taxon>Embryophyta</taxon>
        <taxon>Tracheophyta</taxon>
        <taxon>Spermatophyta</taxon>
        <taxon>Magnoliopsida</taxon>
        <taxon>eudicotyledons</taxon>
        <taxon>Gunneridae</taxon>
        <taxon>Pentapetalae</taxon>
        <taxon>rosids</taxon>
        <taxon>malvids</taxon>
        <taxon>Malvales</taxon>
        <taxon>Malvaceae</taxon>
        <taxon>Malvoideae</taxon>
        <taxon>Gossypium</taxon>
    </lineage>
</organism>
<dbReference type="AlphaFoldDB" id="A0A2P5VP75"/>
<sequence>MSTKLMRAALDGDIDALYELIAQDPHALDYSDSQPFILTPLHIAVAEGNTNFALEIIKLYPFLSNKLDPNGWCPFHVALLNYQIATVFRLLETELDLHNLLREFLAVSPLSITDTTNQGQMALHIAVNKGNTEALKVLLSILRRSMYRNALYWEHKVLNWKDENGDTAVKLLLNCNIKVNARNLHSYTAVDIARNNNNPEMLIVLNKAGAKDGTLIEEMKQLTLEAKPTLLDNVIRFVKDQKIYISSETRDALLVVAALIATASFQAVLSPPGGLRQVDSSDNDSIPSSKGIRFSQKPSWFRAQPRTKLNPSVNIKASAGVRKEDIVIVGAGIAGLATAVSLRRSAKQK</sequence>
<dbReference type="Pfam" id="PF00023">
    <property type="entry name" value="Ank"/>
    <property type="match status" value="1"/>
</dbReference>
<protein>
    <recommendedName>
        <fullName evidence="2">PGG domain-containing protein</fullName>
    </recommendedName>
</protein>
<feature type="domain" description="PGG" evidence="2">
    <location>
        <begin position="248"/>
        <end position="284"/>
    </location>
</feature>
<dbReference type="OrthoDB" id="674805at2759"/>
<evidence type="ECO:0000313" key="3">
    <source>
        <dbReference type="EMBL" id="PPR80626.1"/>
    </source>
</evidence>
<dbReference type="EMBL" id="KZ671758">
    <property type="protein sequence ID" value="PPR80626.1"/>
    <property type="molecule type" value="Genomic_DNA"/>
</dbReference>
<gene>
    <name evidence="3" type="ORF">GOBAR_AA40085</name>
</gene>
<feature type="repeat" description="ANK" evidence="1">
    <location>
        <begin position="118"/>
        <end position="140"/>
    </location>
</feature>
<dbReference type="Proteomes" id="UP000239757">
    <property type="component" value="Unassembled WGS sequence"/>
</dbReference>
<evidence type="ECO:0000259" key="2">
    <source>
        <dbReference type="Pfam" id="PF13962"/>
    </source>
</evidence>
<dbReference type="PROSITE" id="PS50088">
    <property type="entry name" value="ANK_REPEAT"/>
    <property type="match status" value="1"/>
</dbReference>
<dbReference type="PROSITE" id="PS50297">
    <property type="entry name" value="ANK_REP_REGION"/>
    <property type="match status" value="1"/>
</dbReference>
<dbReference type="InterPro" id="IPR002110">
    <property type="entry name" value="Ankyrin_rpt"/>
</dbReference>
<dbReference type="InterPro" id="IPR036770">
    <property type="entry name" value="Ankyrin_rpt-contain_sf"/>
</dbReference>
<proteinExistence type="predicted"/>
<dbReference type="InterPro" id="IPR026961">
    <property type="entry name" value="PGG_dom"/>
</dbReference>
<keyword evidence="1" id="KW-0040">ANK repeat</keyword>
<dbReference type="PANTHER" id="PTHR24128:SF60">
    <property type="entry name" value="ALPHA-LATROTOXIN-LHE1A-LIKE"/>
    <property type="match status" value="1"/>
</dbReference>
<dbReference type="SMART" id="SM00248">
    <property type="entry name" value="ANK"/>
    <property type="match status" value="4"/>
</dbReference>
<accession>A0A2P5VP75</accession>
<name>A0A2P5VP75_GOSBA</name>
<dbReference type="Pfam" id="PF13962">
    <property type="entry name" value="PGG"/>
    <property type="match status" value="1"/>
</dbReference>
<dbReference type="Pfam" id="PF12796">
    <property type="entry name" value="Ank_2"/>
    <property type="match status" value="1"/>
</dbReference>
<evidence type="ECO:0000313" key="4">
    <source>
        <dbReference type="Proteomes" id="UP000239757"/>
    </source>
</evidence>
<dbReference type="SUPFAM" id="SSF48403">
    <property type="entry name" value="Ankyrin repeat"/>
    <property type="match status" value="1"/>
</dbReference>
<evidence type="ECO:0000256" key="1">
    <source>
        <dbReference type="PROSITE-ProRule" id="PRU00023"/>
    </source>
</evidence>
<reference evidence="3 4" key="1">
    <citation type="submission" date="2015-01" db="EMBL/GenBank/DDBJ databases">
        <title>Genome of allotetraploid Gossypium barbadense reveals genomic plasticity and fiber elongation in cotton evolution.</title>
        <authorList>
            <person name="Chen X."/>
            <person name="Liu X."/>
            <person name="Zhao B."/>
            <person name="Zheng H."/>
            <person name="Hu Y."/>
            <person name="Lu G."/>
            <person name="Yang C."/>
            <person name="Chen J."/>
            <person name="Shan C."/>
            <person name="Zhang L."/>
            <person name="Zhou Y."/>
            <person name="Wang L."/>
            <person name="Guo W."/>
            <person name="Bai Y."/>
            <person name="Ruan J."/>
            <person name="Shangguan X."/>
            <person name="Mao Y."/>
            <person name="Jiang J."/>
            <person name="Zhu Y."/>
            <person name="Lei J."/>
            <person name="Kang H."/>
            <person name="Chen S."/>
            <person name="He X."/>
            <person name="Wang R."/>
            <person name="Wang Y."/>
            <person name="Chen J."/>
            <person name="Wang L."/>
            <person name="Yu S."/>
            <person name="Wang B."/>
            <person name="Wei J."/>
            <person name="Song S."/>
            <person name="Lu X."/>
            <person name="Gao Z."/>
            <person name="Gu W."/>
            <person name="Deng X."/>
            <person name="Ma D."/>
            <person name="Wang S."/>
            <person name="Liang W."/>
            <person name="Fang L."/>
            <person name="Cai C."/>
            <person name="Zhu X."/>
            <person name="Zhou B."/>
            <person name="Zhang Y."/>
            <person name="Chen Z."/>
            <person name="Xu S."/>
            <person name="Zhu R."/>
            <person name="Wang S."/>
            <person name="Zhang T."/>
            <person name="Zhao G."/>
        </authorList>
    </citation>
    <scope>NUCLEOTIDE SEQUENCE [LARGE SCALE GENOMIC DNA]</scope>
    <source>
        <strain evidence="4">cv. Xinhai21</strain>
        <tissue evidence="3">Leaf</tissue>
    </source>
</reference>
<dbReference type="PANTHER" id="PTHR24128">
    <property type="entry name" value="HOMEOBOX PROTEIN WARIAI"/>
    <property type="match status" value="1"/>
</dbReference>
<dbReference type="Gene3D" id="1.25.40.20">
    <property type="entry name" value="Ankyrin repeat-containing domain"/>
    <property type="match status" value="2"/>
</dbReference>